<accession>A0A3N9UA39</accession>
<feature type="domain" description="NAD(P)-binding" evidence="1">
    <location>
        <begin position="7"/>
        <end position="195"/>
    </location>
</feature>
<reference evidence="2 3" key="1">
    <citation type="journal article" date="2013" name="J. Microbiol.">
        <title>Lysinibacillus chungkukjangi sp. nov., isolated from Chungkukjang, Korean fermented soybean food.</title>
        <authorList>
            <person name="Kim S.J."/>
            <person name="Jang Y.H."/>
            <person name="Hamada M."/>
            <person name="Ahn J.H."/>
            <person name="Weon H.Y."/>
            <person name="Suzuki K."/>
            <person name="Whang K.S."/>
            <person name="Kwon S.W."/>
        </authorList>
    </citation>
    <scope>NUCLEOTIDE SEQUENCE [LARGE SCALE GENOMIC DNA]</scope>
    <source>
        <strain evidence="2 3">MCCC 1A12701</strain>
    </source>
</reference>
<sequence length="210" mass="22561">MKVGVIGATGKAGQKIVQEAISRGLDVTAIVRDANKVTENIATIEKDVLSLTKQDVEGFDVLVNAFGAPLGSEEQHVVVGKHLIELLEGTNIRLIVVGGAGSLYVDEAKTVRVVETPDFPEMFVPTASNQLQNLLDLEKSTINWTFLSPSAFFDPEGPRTGKITLGKDHLLVNSTGESYVSYGDLAIALVDEIQNAAHVNQRFTVTSEKA</sequence>
<dbReference type="Pfam" id="PF13460">
    <property type="entry name" value="NAD_binding_10"/>
    <property type="match status" value="1"/>
</dbReference>
<dbReference type="Gene3D" id="3.40.50.720">
    <property type="entry name" value="NAD(P)-binding Rossmann-like Domain"/>
    <property type="match status" value="1"/>
</dbReference>
<dbReference type="InterPro" id="IPR016040">
    <property type="entry name" value="NAD(P)-bd_dom"/>
</dbReference>
<organism evidence="2 3">
    <name type="scientific">Lysinibacillus composti</name>
    <dbReference type="NCBI Taxonomy" id="720633"/>
    <lineage>
        <taxon>Bacteria</taxon>
        <taxon>Bacillati</taxon>
        <taxon>Bacillota</taxon>
        <taxon>Bacilli</taxon>
        <taxon>Bacillales</taxon>
        <taxon>Bacillaceae</taxon>
        <taxon>Lysinibacillus</taxon>
    </lineage>
</organism>
<evidence type="ECO:0000313" key="3">
    <source>
        <dbReference type="Proteomes" id="UP000274033"/>
    </source>
</evidence>
<gene>
    <name evidence="2" type="ORF">EBB45_16430</name>
</gene>
<dbReference type="SUPFAM" id="SSF51735">
    <property type="entry name" value="NAD(P)-binding Rossmann-fold domains"/>
    <property type="match status" value="1"/>
</dbReference>
<keyword evidence="3" id="KW-1185">Reference proteome</keyword>
<name>A0A3N9UA39_9BACI</name>
<dbReference type="GO" id="GO:0016646">
    <property type="term" value="F:oxidoreductase activity, acting on the CH-NH group of donors, NAD or NADP as acceptor"/>
    <property type="evidence" value="ECO:0007669"/>
    <property type="project" value="TreeGrafter"/>
</dbReference>
<proteinExistence type="predicted"/>
<dbReference type="InterPro" id="IPR036291">
    <property type="entry name" value="NAD(P)-bd_dom_sf"/>
</dbReference>
<dbReference type="RefSeq" id="WP_124766433.1">
    <property type="nucleotide sequence ID" value="NZ_JAFBDY010000019.1"/>
</dbReference>
<dbReference type="CDD" id="cd05244">
    <property type="entry name" value="BVR-B_like_SDR_a"/>
    <property type="match status" value="1"/>
</dbReference>
<comment type="caution">
    <text evidence="2">The sequence shown here is derived from an EMBL/GenBank/DDBJ whole genome shotgun (WGS) entry which is preliminary data.</text>
</comment>
<dbReference type="PANTHER" id="PTHR43355">
    <property type="entry name" value="FLAVIN REDUCTASE (NADPH)"/>
    <property type="match status" value="1"/>
</dbReference>
<dbReference type="OrthoDB" id="9785372at2"/>
<dbReference type="Proteomes" id="UP000274033">
    <property type="component" value="Unassembled WGS sequence"/>
</dbReference>
<evidence type="ECO:0000259" key="1">
    <source>
        <dbReference type="Pfam" id="PF13460"/>
    </source>
</evidence>
<dbReference type="EMBL" id="RRCT01000020">
    <property type="protein sequence ID" value="RQW73459.1"/>
    <property type="molecule type" value="Genomic_DNA"/>
</dbReference>
<protein>
    <submittedName>
        <fullName evidence="2">NAD(P)-dependent oxidoreductase</fullName>
    </submittedName>
</protein>
<dbReference type="AlphaFoldDB" id="A0A3N9UA39"/>
<dbReference type="InterPro" id="IPR051606">
    <property type="entry name" value="Polyketide_Oxido-like"/>
</dbReference>
<dbReference type="PANTHER" id="PTHR43355:SF2">
    <property type="entry name" value="FLAVIN REDUCTASE (NADPH)"/>
    <property type="match status" value="1"/>
</dbReference>
<evidence type="ECO:0000313" key="2">
    <source>
        <dbReference type="EMBL" id="RQW73459.1"/>
    </source>
</evidence>